<name>A0A2V2N9C3_9EURY</name>
<dbReference type="PANTHER" id="PTHR22617:SF23">
    <property type="entry name" value="CHEMOTAXIS PROTEIN CHEW"/>
    <property type="match status" value="1"/>
</dbReference>
<dbReference type="SMART" id="SM00091">
    <property type="entry name" value="PAS"/>
    <property type="match status" value="3"/>
</dbReference>
<evidence type="ECO:0000256" key="2">
    <source>
        <dbReference type="SAM" id="MobiDB-lite"/>
    </source>
</evidence>
<dbReference type="Gene3D" id="3.30.450.20">
    <property type="entry name" value="PAS domain"/>
    <property type="match status" value="2"/>
</dbReference>
<dbReference type="InterPro" id="IPR036061">
    <property type="entry name" value="CheW-like_dom_sf"/>
</dbReference>
<dbReference type="SUPFAM" id="SSF50341">
    <property type="entry name" value="CheW-like"/>
    <property type="match status" value="1"/>
</dbReference>
<feature type="domain" description="PAS" evidence="3">
    <location>
        <begin position="361"/>
        <end position="407"/>
    </location>
</feature>
<proteinExistence type="predicted"/>
<dbReference type="AlphaFoldDB" id="A0A2V2N9C3"/>
<dbReference type="NCBIfam" id="TIGR00229">
    <property type="entry name" value="sensory_box"/>
    <property type="match status" value="1"/>
</dbReference>
<dbReference type="InterPro" id="IPR002545">
    <property type="entry name" value="CheW-lke_dom"/>
</dbReference>
<feature type="coiled-coil region" evidence="1">
    <location>
        <begin position="591"/>
        <end position="618"/>
    </location>
</feature>
<keyword evidence="1" id="KW-0175">Coiled coil</keyword>
<dbReference type="PROSITE" id="PS50112">
    <property type="entry name" value="PAS"/>
    <property type="match status" value="1"/>
</dbReference>
<dbReference type="InterPro" id="IPR000014">
    <property type="entry name" value="PAS"/>
</dbReference>
<dbReference type="Gene3D" id="2.40.50.180">
    <property type="entry name" value="CheA-289, Domain 4"/>
    <property type="match status" value="1"/>
</dbReference>
<dbReference type="Proteomes" id="UP000245934">
    <property type="component" value="Unassembled WGS sequence"/>
</dbReference>
<evidence type="ECO:0000313" key="5">
    <source>
        <dbReference type="EMBL" id="PWR75320.1"/>
    </source>
</evidence>
<dbReference type="InterPro" id="IPR035965">
    <property type="entry name" value="PAS-like_dom_sf"/>
</dbReference>
<dbReference type="EMBL" id="QGMZ01000011">
    <property type="protein sequence ID" value="PWR75320.1"/>
    <property type="molecule type" value="Genomic_DNA"/>
</dbReference>
<dbReference type="PANTHER" id="PTHR22617">
    <property type="entry name" value="CHEMOTAXIS SENSOR HISTIDINE KINASE-RELATED"/>
    <property type="match status" value="1"/>
</dbReference>
<feature type="region of interest" description="Disordered" evidence="2">
    <location>
        <begin position="1"/>
        <end position="31"/>
    </location>
</feature>
<protein>
    <recommendedName>
        <fullName evidence="7">Chemotaxis protein CheW</fullName>
    </recommendedName>
</protein>
<keyword evidence="6" id="KW-1185">Reference proteome</keyword>
<dbReference type="GO" id="GO:0007165">
    <property type="term" value="P:signal transduction"/>
    <property type="evidence" value="ECO:0007669"/>
    <property type="project" value="InterPro"/>
</dbReference>
<dbReference type="GO" id="GO:0005829">
    <property type="term" value="C:cytosol"/>
    <property type="evidence" value="ECO:0007669"/>
    <property type="project" value="TreeGrafter"/>
</dbReference>
<evidence type="ECO:0000313" key="6">
    <source>
        <dbReference type="Proteomes" id="UP000245934"/>
    </source>
</evidence>
<accession>A0A2V2N9C3</accession>
<dbReference type="Gene3D" id="2.30.30.40">
    <property type="entry name" value="SH3 Domains"/>
    <property type="match status" value="1"/>
</dbReference>
<dbReference type="Pfam" id="PF13426">
    <property type="entry name" value="PAS_9"/>
    <property type="match status" value="1"/>
</dbReference>
<dbReference type="PROSITE" id="PS50851">
    <property type="entry name" value="CHEW"/>
    <property type="match status" value="1"/>
</dbReference>
<evidence type="ECO:0008006" key="7">
    <source>
        <dbReference type="Google" id="ProtNLM"/>
    </source>
</evidence>
<feature type="region of interest" description="Disordered" evidence="2">
    <location>
        <begin position="333"/>
        <end position="356"/>
    </location>
</feature>
<gene>
    <name evidence="5" type="ORF">DLD82_05930</name>
</gene>
<evidence type="ECO:0000256" key="1">
    <source>
        <dbReference type="SAM" id="Coils"/>
    </source>
</evidence>
<reference evidence="5 6" key="1">
    <citation type="submission" date="2018-05" db="EMBL/GenBank/DDBJ databases">
        <title>Draft genome of Methanospirillum stamsii Pt1.</title>
        <authorList>
            <person name="Dueholm M.S."/>
            <person name="Nielsen P.H."/>
            <person name="Bakmann L.F."/>
            <person name="Otzen D.E."/>
        </authorList>
    </citation>
    <scope>NUCLEOTIDE SEQUENCE [LARGE SCALE GENOMIC DNA]</scope>
    <source>
        <strain evidence="5 6">Pt1</strain>
    </source>
</reference>
<dbReference type="SMART" id="SM00260">
    <property type="entry name" value="CheW"/>
    <property type="match status" value="1"/>
</dbReference>
<organism evidence="5 6">
    <name type="scientific">Methanospirillum stamsii</name>
    <dbReference type="NCBI Taxonomy" id="1277351"/>
    <lineage>
        <taxon>Archaea</taxon>
        <taxon>Methanobacteriati</taxon>
        <taxon>Methanobacteriota</taxon>
        <taxon>Stenosarchaea group</taxon>
        <taxon>Methanomicrobia</taxon>
        <taxon>Methanomicrobiales</taxon>
        <taxon>Methanospirillaceae</taxon>
        <taxon>Methanospirillum</taxon>
    </lineage>
</organism>
<dbReference type="GO" id="GO:0006935">
    <property type="term" value="P:chemotaxis"/>
    <property type="evidence" value="ECO:0007669"/>
    <property type="project" value="InterPro"/>
</dbReference>
<sequence length="795" mass="90184">MEYRGNIMQSNQEEQTGRRGLFSINPKEPKPIQSEYQKNELQSILSTILSYENGDFPPLPELFHPILERLKHDTLLLQEKTRENDELSSEFNKILEEQSTIKKEHETYLSDLISAHTEFDRALEIFQYHSIPMILIGSEFQILDANDIFCSIFSVERSLITHEFPPFSRYVPDEKSFKSPDGKTYSTISLNPPIVPFDHDAISLKLLIETPEEEKDTEDLYSEIFKTILERIFVPIAIIDEYSTIQFVNDALLSLLSREHPDVYLRDIASCGFAPDIVTIINDVKESDQGNDFQTVITHQNNEEIKIWIQVSPLLIKDKSHLLLQVFPDEEESETEIDRDVDLKEEKEEPSSEPLSPIEIPNTYLKTLIDFNPSPIILFDKYYTIVLANEGFSELIGVSTDQLIGQNISDIGLKIPTDVDFHDQITVLSNEIWIESPFGMLAYSGLIISNNSEEAGYHILILQSSGDETPSQETKKEIVKPVSQIQNNEKIPEPKPTLHHDISIEIIPIPVIEYDGTNVTRINNAFCEWTGLTLESITDYLPGIISQTSQGSLDSNRIFSSDFPTGSRHYQLVSVPHPDHAEFRIIWFIDNTTAQGKVSELETKLSEFKNEIAQIREKLTDKNSGEIQLSDEISKEIDIVEFELSGNRYAMDIGMVREVVEMLPITPLPKTPPHVIGIINLRGEVTHVIDLGILLGEGMKKDRTGQKIIVVPSDAAHGEHLGIIVDNVRSVTEIAYKQVTALGDEINTRIQTRIKGIIKVKHDDVIDKREGTEKGDNLVIWLDMKEILTGLAGFR</sequence>
<evidence type="ECO:0000259" key="3">
    <source>
        <dbReference type="PROSITE" id="PS50112"/>
    </source>
</evidence>
<evidence type="ECO:0000259" key="4">
    <source>
        <dbReference type="PROSITE" id="PS50851"/>
    </source>
</evidence>
<feature type="compositionally biased region" description="Basic and acidic residues" evidence="2">
    <location>
        <begin position="336"/>
        <end position="350"/>
    </location>
</feature>
<dbReference type="Pfam" id="PF01584">
    <property type="entry name" value="CheW"/>
    <property type="match status" value="1"/>
</dbReference>
<feature type="domain" description="CheW-like" evidence="4">
    <location>
        <begin position="636"/>
        <end position="793"/>
    </location>
</feature>
<dbReference type="Pfam" id="PF13188">
    <property type="entry name" value="PAS_8"/>
    <property type="match status" value="2"/>
</dbReference>
<dbReference type="SUPFAM" id="SSF55785">
    <property type="entry name" value="PYP-like sensor domain (PAS domain)"/>
    <property type="match status" value="2"/>
</dbReference>
<comment type="caution">
    <text evidence="5">The sequence shown here is derived from an EMBL/GenBank/DDBJ whole genome shotgun (WGS) entry which is preliminary data.</text>
</comment>
<dbReference type="InterPro" id="IPR039315">
    <property type="entry name" value="CheW"/>
</dbReference>